<accession>A0A4Y4AT48</accession>
<dbReference type="InterPro" id="IPR036513">
    <property type="entry name" value="STAS_dom_sf"/>
</dbReference>
<dbReference type="Pfam" id="PF11964">
    <property type="entry name" value="SpoIIAA-like"/>
    <property type="match status" value="1"/>
</dbReference>
<organism evidence="1 2">
    <name type="scientific">Flavobacterium flevense</name>
    <dbReference type="NCBI Taxonomy" id="983"/>
    <lineage>
        <taxon>Bacteria</taxon>
        <taxon>Pseudomonadati</taxon>
        <taxon>Bacteroidota</taxon>
        <taxon>Flavobacteriia</taxon>
        <taxon>Flavobacteriales</taxon>
        <taxon>Flavobacteriaceae</taxon>
        <taxon>Flavobacterium</taxon>
    </lineage>
</organism>
<dbReference type="Gene3D" id="3.40.50.10600">
    <property type="entry name" value="SpoIIaa-like domains"/>
    <property type="match status" value="1"/>
</dbReference>
<dbReference type="InterPro" id="IPR021866">
    <property type="entry name" value="SpoIIAA-like"/>
</dbReference>
<name>A0A4Y4AT48_9FLAO</name>
<comment type="caution">
    <text evidence="1">The sequence shown here is derived from an EMBL/GenBank/DDBJ whole genome shotgun (WGS) entry which is preliminary data.</text>
</comment>
<keyword evidence="2" id="KW-1185">Reference proteome</keyword>
<dbReference type="RefSeq" id="WP_073244482.1">
    <property type="nucleotide sequence ID" value="NZ_BJNP01000007.1"/>
</dbReference>
<gene>
    <name evidence="1" type="ORF">FFL01_09500</name>
</gene>
<evidence type="ECO:0008006" key="3">
    <source>
        <dbReference type="Google" id="ProtNLM"/>
    </source>
</evidence>
<protein>
    <recommendedName>
        <fullName evidence="3">STAS/SEC14 domain-containing protein</fullName>
    </recommendedName>
</protein>
<evidence type="ECO:0000313" key="2">
    <source>
        <dbReference type="Proteomes" id="UP000316775"/>
    </source>
</evidence>
<reference evidence="1 2" key="1">
    <citation type="submission" date="2019-06" db="EMBL/GenBank/DDBJ databases">
        <title>Whole genome shotgun sequence of Flavobacterium flevense NBRC 14960.</title>
        <authorList>
            <person name="Hosoyama A."/>
            <person name="Uohara A."/>
            <person name="Ohji S."/>
            <person name="Ichikawa N."/>
        </authorList>
    </citation>
    <scope>NUCLEOTIDE SEQUENCE [LARGE SCALE GENOMIC DNA]</scope>
    <source>
        <strain evidence="1 2">NBRC 14960</strain>
    </source>
</reference>
<dbReference type="InterPro" id="IPR038396">
    <property type="entry name" value="SpoIIAA-like_sf"/>
</dbReference>
<dbReference type="Proteomes" id="UP000316775">
    <property type="component" value="Unassembled WGS sequence"/>
</dbReference>
<dbReference type="OrthoDB" id="555504at2"/>
<sequence length="126" mass="14438">MIEVINTTPHTIAAFRVTGAVTKEDYNNIVIPEVERLIKQIDYINFLLVLDSNLENFTTGAWAQDAMLGLQNMGRWNRGAIVTDSERIISFTNGFCYLVPGEFKGFKKEEYDHAIHWVSEELLLKE</sequence>
<proteinExistence type="predicted"/>
<dbReference type="EMBL" id="BJNP01000007">
    <property type="protein sequence ID" value="GEC71411.1"/>
    <property type="molecule type" value="Genomic_DNA"/>
</dbReference>
<dbReference type="SUPFAM" id="SSF52091">
    <property type="entry name" value="SpoIIaa-like"/>
    <property type="match status" value="1"/>
</dbReference>
<evidence type="ECO:0000313" key="1">
    <source>
        <dbReference type="EMBL" id="GEC71411.1"/>
    </source>
</evidence>
<dbReference type="AlphaFoldDB" id="A0A4Y4AT48"/>